<name>A0A0F3QE85_RICBE</name>
<proteinExistence type="predicted"/>
<organism evidence="1 2">
    <name type="scientific">Rickettsia bellii str. RML An4</name>
    <dbReference type="NCBI Taxonomy" id="1359193"/>
    <lineage>
        <taxon>Bacteria</taxon>
        <taxon>Pseudomonadati</taxon>
        <taxon>Pseudomonadota</taxon>
        <taxon>Alphaproteobacteria</taxon>
        <taxon>Rickettsiales</taxon>
        <taxon>Rickettsiaceae</taxon>
        <taxon>Rickettsieae</taxon>
        <taxon>Rickettsia</taxon>
        <taxon>belli group</taxon>
    </lineage>
</organism>
<dbReference type="PATRIC" id="fig|1359193.3.peg.701"/>
<dbReference type="SUPFAM" id="SSF52047">
    <property type="entry name" value="RNI-like"/>
    <property type="match status" value="1"/>
</dbReference>
<dbReference type="RefSeq" id="WP_155980522.1">
    <property type="nucleotide sequence ID" value="NZ_LAOI01000001.1"/>
</dbReference>
<gene>
    <name evidence="1" type="ORF">RBEAN4_0722</name>
</gene>
<sequence>MLKDKPVSDIRFFRAKIIDIDNFVNVFKTHISLTSVTLTGSIPTEYPEKTASALSELIMTTTTITYLNLSSNELGNRTGIYSGIFSPDRGVPALSKAIGINNSILDLSHNFSTVIGSDGVTVFKFNCSIINIMENNHNKPVLGFIIC</sequence>
<protein>
    <submittedName>
        <fullName evidence="1">Leucine-rich repeat domain protein</fullName>
    </submittedName>
</protein>
<dbReference type="InterPro" id="IPR032675">
    <property type="entry name" value="LRR_dom_sf"/>
</dbReference>
<keyword evidence="2" id="KW-1185">Reference proteome</keyword>
<dbReference type="AlphaFoldDB" id="A0A0F3QE85"/>
<dbReference type="Gene3D" id="3.80.10.10">
    <property type="entry name" value="Ribonuclease Inhibitor"/>
    <property type="match status" value="1"/>
</dbReference>
<accession>A0A0F3QE85</accession>
<reference evidence="1 2" key="1">
    <citation type="submission" date="2015-02" db="EMBL/GenBank/DDBJ databases">
        <title>Genome Sequencing of Rickettsiales.</title>
        <authorList>
            <person name="Daugherty S.C."/>
            <person name="Su Q."/>
            <person name="Abolude K."/>
            <person name="Beier-Sexton M."/>
            <person name="Carlyon J.A."/>
            <person name="Carter R."/>
            <person name="Day N.P."/>
            <person name="Dumler S.J."/>
            <person name="Dyachenko V."/>
            <person name="Godinez A."/>
            <person name="Kurtti T.J."/>
            <person name="Lichay M."/>
            <person name="Mullins K.E."/>
            <person name="Ott S."/>
            <person name="Pappas-Brown V."/>
            <person name="Paris D.H."/>
            <person name="Patel P."/>
            <person name="Richards A.L."/>
            <person name="Sadzewicz L."/>
            <person name="Sears K."/>
            <person name="Seidman D."/>
            <person name="Sengamalay N."/>
            <person name="Stenos J."/>
            <person name="Tallon L.J."/>
            <person name="Vincent G."/>
            <person name="Fraser C.M."/>
            <person name="Munderloh U."/>
            <person name="Dunning-Hotopp J.C."/>
        </authorList>
    </citation>
    <scope>NUCLEOTIDE SEQUENCE [LARGE SCALE GENOMIC DNA]</scope>
    <source>
        <strain evidence="1 2">RML An4</strain>
    </source>
</reference>
<evidence type="ECO:0000313" key="2">
    <source>
        <dbReference type="Proteomes" id="UP000033661"/>
    </source>
</evidence>
<evidence type="ECO:0000313" key="1">
    <source>
        <dbReference type="EMBL" id="KJV89739.1"/>
    </source>
</evidence>
<dbReference type="EMBL" id="LAOI01000001">
    <property type="protein sequence ID" value="KJV89739.1"/>
    <property type="molecule type" value="Genomic_DNA"/>
</dbReference>
<comment type="caution">
    <text evidence="1">The sequence shown here is derived from an EMBL/GenBank/DDBJ whole genome shotgun (WGS) entry which is preliminary data.</text>
</comment>
<dbReference type="Proteomes" id="UP000033661">
    <property type="component" value="Unassembled WGS sequence"/>
</dbReference>